<evidence type="ECO:0000313" key="2">
    <source>
        <dbReference type="EMBL" id="CAL1382992.1"/>
    </source>
</evidence>
<reference evidence="2 3" key="1">
    <citation type="submission" date="2024-04" db="EMBL/GenBank/DDBJ databases">
        <authorList>
            <person name="Fracassetti M."/>
        </authorList>
    </citation>
    <scope>NUCLEOTIDE SEQUENCE [LARGE SCALE GENOMIC DNA]</scope>
</reference>
<evidence type="ECO:0000259" key="1">
    <source>
        <dbReference type="Pfam" id="PF13456"/>
    </source>
</evidence>
<dbReference type="InterPro" id="IPR036397">
    <property type="entry name" value="RNaseH_sf"/>
</dbReference>
<dbReference type="CDD" id="cd06222">
    <property type="entry name" value="RNase_H_like"/>
    <property type="match status" value="1"/>
</dbReference>
<organism evidence="2 3">
    <name type="scientific">Linum trigynum</name>
    <dbReference type="NCBI Taxonomy" id="586398"/>
    <lineage>
        <taxon>Eukaryota</taxon>
        <taxon>Viridiplantae</taxon>
        <taxon>Streptophyta</taxon>
        <taxon>Embryophyta</taxon>
        <taxon>Tracheophyta</taxon>
        <taxon>Spermatophyta</taxon>
        <taxon>Magnoliopsida</taxon>
        <taxon>eudicotyledons</taxon>
        <taxon>Gunneridae</taxon>
        <taxon>Pentapetalae</taxon>
        <taxon>rosids</taxon>
        <taxon>fabids</taxon>
        <taxon>Malpighiales</taxon>
        <taxon>Linaceae</taxon>
        <taxon>Linum</taxon>
    </lineage>
</organism>
<dbReference type="InterPro" id="IPR053151">
    <property type="entry name" value="RNase_H-like"/>
</dbReference>
<dbReference type="InterPro" id="IPR044730">
    <property type="entry name" value="RNase_H-like_dom_plant"/>
</dbReference>
<sequence length="75" mass="8021">MVVGWRPAPTGWITVNSDGSLLRSSGSTVVGGALGDGQGRLLGAYAMNLGRCTITRVEIWGELKRLEIAWDAGYR</sequence>
<dbReference type="GO" id="GO:0003676">
    <property type="term" value="F:nucleic acid binding"/>
    <property type="evidence" value="ECO:0007669"/>
    <property type="project" value="InterPro"/>
</dbReference>
<dbReference type="AlphaFoldDB" id="A0AAV2EB20"/>
<dbReference type="InterPro" id="IPR002156">
    <property type="entry name" value="RNaseH_domain"/>
</dbReference>
<keyword evidence="3" id="KW-1185">Reference proteome</keyword>
<dbReference type="Pfam" id="PF13456">
    <property type="entry name" value="RVT_3"/>
    <property type="match status" value="1"/>
</dbReference>
<dbReference type="PANTHER" id="PTHR47723">
    <property type="entry name" value="OS05G0353850 PROTEIN"/>
    <property type="match status" value="1"/>
</dbReference>
<name>A0AAV2EB20_9ROSI</name>
<dbReference type="Gene3D" id="3.30.420.10">
    <property type="entry name" value="Ribonuclease H-like superfamily/Ribonuclease H"/>
    <property type="match status" value="1"/>
</dbReference>
<dbReference type="GO" id="GO:0004523">
    <property type="term" value="F:RNA-DNA hybrid ribonuclease activity"/>
    <property type="evidence" value="ECO:0007669"/>
    <property type="project" value="InterPro"/>
</dbReference>
<dbReference type="EMBL" id="OZ034817">
    <property type="protein sequence ID" value="CAL1382992.1"/>
    <property type="molecule type" value="Genomic_DNA"/>
</dbReference>
<protein>
    <recommendedName>
        <fullName evidence="1">RNase H type-1 domain-containing protein</fullName>
    </recommendedName>
</protein>
<proteinExistence type="predicted"/>
<dbReference type="PANTHER" id="PTHR47723:SF13">
    <property type="entry name" value="PUTATIVE-RELATED"/>
    <property type="match status" value="1"/>
</dbReference>
<dbReference type="Proteomes" id="UP001497516">
    <property type="component" value="Chromosome 4"/>
</dbReference>
<feature type="domain" description="RNase H type-1" evidence="1">
    <location>
        <begin position="16"/>
        <end position="75"/>
    </location>
</feature>
<accession>A0AAV2EB20</accession>
<evidence type="ECO:0000313" key="3">
    <source>
        <dbReference type="Proteomes" id="UP001497516"/>
    </source>
</evidence>
<gene>
    <name evidence="2" type="ORF">LTRI10_LOCUS24288</name>
</gene>